<feature type="transmembrane region" description="Helical" evidence="10">
    <location>
        <begin position="32"/>
        <end position="48"/>
    </location>
</feature>
<comment type="caution">
    <text evidence="13">The sequence shown here is derived from an EMBL/GenBank/DDBJ whole genome shotgun (WGS) entry which is preliminary data.</text>
</comment>
<dbReference type="GO" id="GO:0020037">
    <property type="term" value="F:heme binding"/>
    <property type="evidence" value="ECO:0007669"/>
    <property type="project" value="InterPro"/>
</dbReference>
<reference evidence="13" key="1">
    <citation type="journal article" date="2023" name="Int. J. Syst. Evol. Microbiol.">
        <title>Methylocystis iwaonis sp. nov., a type II methane-oxidizing bacterium from surface soil of a rice paddy field in Japan, and emended description of the genus Methylocystis (ex Whittenbury et al. 1970) Bowman et al. 1993.</title>
        <authorList>
            <person name="Kaise H."/>
            <person name="Sawadogo J.B."/>
            <person name="Alam M.S."/>
            <person name="Ueno C."/>
            <person name="Dianou D."/>
            <person name="Shinjo R."/>
            <person name="Asakawa S."/>
        </authorList>
    </citation>
    <scope>NUCLEOTIDE SEQUENCE</scope>
    <source>
        <strain evidence="13">LMG27198</strain>
    </source>
</reference>
<accession>A0A9W6LT94</accession>
<evidence type="ECO:0000256" key="7">
    <source>
        <dbReference type="ARBA" id="ARBA00023004"/>
    </source>
</evidence>
<gene>
    <name evidence="13" type="ORF">LMG27198_34970</name>
</gene>
<name>A0A9W6LT94_9HYPH</name>
<keyword evidence="7 9" id="KW-0408">Iron</keyword>
<keyword evidence="3 9" id="KW-0349">Heme</keyword>
<keyword evidence="8 10" id="KW-0472">Membrane</keyword>
<dbReference type="GO" id="GO:0009055">
    <property type="term" value="F:electron transfer activity"/>
    <property type="evidence" value="ECO:0007669"/>
    <property type="project" value="InterPro"/>
</dbReference>
<feature type="transmembrane region" description="Helical" evidence="10">
    <location>
        <begin position="93"/>
        <end position="116"/>
    </location>
</feature>
<feature type="transmembrane region" description="Helical" evidence="10">
    <location>
        <begin position="249"/>
        <end position="271"/>
    </location>
</feature>
<dbReference type="AlphaFoldDB" id="A0A9W6LT94"/>
<dbReference type="RefSeq" id="WP_281804560.1">
    <property type="nucleotide sequence ID" value="NZ_BSEC01000001.1"/>
</dbReference>
<dbReference type="InterPro" id="IPR009056">
    <property type="entry name" value="Cyt_c-like_dom"/>
</dbReference>
<dbReference type="Gene3D" id="1.10.760.10">
    <property type="entry name" value="Cytochrome c-like domain"/>
    <property type="match status" value="1"/>
</dbReference>
<keyword evidence="14" id="KW-1185">Reference proteome</keyword>
<keyword evidence="5 9" id="KW-0479">Metal-binding</keyword>
<evidence type="ECO:0000313" key="13">
    <source>
        <dbReference type="EMBL" id="GLI94505.1"/>
    </source>
</evidence>
<dbReference type="SUPFAM" id="SSF46626">
    <property type="entry name" value="Cytochrome c"/>
    <property type="match status" value="1"/>
</dbReference>
<evidence type="ECO:0000256" key="1">
    <source>
        <dbReference type="ARBA" id="ARBA00004651"/>
    </source>
</evidence>
<sequence length="411" mass="43946">MRKLTSLLCASACLLTPGVAQAHVALGPEQHHTPYAALPLLLLALAYARGQRRNALWPRIGFLLGIFLTWLATLSPVAAFSERLFSTHMAQHLVLMLICAPLLVAAQTTKAAARALAPALERTPLRRLVALADLPLTPVVIWLAFTCLFVIWHLPGLYAAALRDETVHALEHASFFLSAYAFWSVVMAPQSRRTLGYGARLFFIVSAALISGLPGALIALSSRPLYAIDPQAAARLGLTPLEDQQLAGLVMWIPGGFAYIAAALALLLAWLRQSESLARRRQRGDGRALFAVALLSLTLAACGETAPQIRGAQANPVTGGDPRKGAEAIAAIGCGACHTIPGVNGAVGLVGPPLDRMGRRIYIAGLLRNTPENMEAWLQDPQKIVPGGVMPDMGISAEQSRDISAYLYTLR</sequence>
<dbReference type="PROSITE" id="PS51007">
    <property type="entry name" value="CYTC"/>
    <property type="match status" value="1"/>
</dbReference>
<dbReference type="GO" id="GO:0046872">
    <property type="term" value="F:metal ion binding"/>
    <property type="evidence" value="ECO:0007669"/>
    <property type="project" value="UniProtKB-KW"/>
</dbReference>
<feature type="transmembrane region" description="Helical" evidence="10">
    <location>
        <begin position="201"/>
        <end position="220"/>
    </location>
</feature>
<keyword evidence="4 10" id="KW-0812">Transmembrane</keyword>
<feature type="domain" description="Cytochrome c" evidence="12">
    <location>
        <begin position="320"/>
        <end position="411"/>
    </location>
</feature>
<evidence type="ECO:0000259" key="12">
    <source>
        <dbReference type="PROSITE" id="PS51007"/>
    </source>
</evidence>
<feature type="signal peptide" evidence="11">
    <location>
        <begin position="1"/>
        <end position="22"/>
    </location>
</feature>
<feature type="chain" id="PRO_5040760115" description="Cytochrome c domain-containing protein" evidence="11">
    <location>
        <begin position="23"/>
        <end position="411"/>
    </location>
</feature>
<feature type="transmembrane region" description="Helical" evidence="10">
    <location>
        <begin position="172"/>
        <end position="189"/>
    </location>
</feature>
<evidence type="ECO:0000313" key="14">
    <source>
        <dbReference type="Proteomes" id="UP001144323"/>
    </source>
</evidence>
<organism evidence="13 14">
    <name type="scientific">Methylocystis echinoides</name>
    <dbReference type="NCBI Taxonomy" id="29468"/>
    <lineage>
        <taxon>Bacteria</taxon>
        <taxon>Pseudomonadati</taxon>
        <taxon>Pseudomonadota</taxon>
        <taxon>Alphaproteobacteria</taxon>
        <taxon>Hyphomicrobiales</taxon>
        <taxon>Methylocystaceae</taxon>
        <taxon>Methylocystis</taxon>
    </lineage>
</organism>
<dbReference type="GO" id="GO:0005886">
    <property type="term" value="C:plasma membrane"/>
    <property type="evidence" value="ECO:0007669"/>
    <property type="project" value="UniProtKB-SubCell"/>
</dbReference>
<evidence type="ECO:0000256" key="2">
    <source>
        <dbReference type="ARBA" id="ARBA00022475"/>
    </source>
</evidence>
<keyword evidence="6 10" id="KW-1133">Transmembrane helix</keyword>
<dbReference type="InterPro" id="IPR036909">
    <property type="entry name" value="Cyt_c-like_dom_sf"/>
</dbReference>
<comment type="subcellular location">
    <subcellularLocation>
        <location evidence="1">Cell membrane</location>
        <topology evidence="1">Multi-pass membrane protein</topology>
    </subcellularLocation>
</comment>
<dbReference type="Pfam" id="PF09678">
    <property type="entry name" value="Caa3_CtaG"/>
    <property type="match status" value="1"/>
</dbReference>
<protein>
    <recommendedName>
        <fullName evidence="12">Cytochrome c domain-containing protein</fullName>
    </recommendedName>
</protein>
<feature type="transmembrane region" description="Helical" evidence="10">
    <location>
        <begin position="128"/>
        <end position="152"/>
    </location>
</feature>
<evidence type="ECO:0000256" key="4">
    <source>
        <dbReference type="ARBA" id="ARBA00022692"/>
    </source>
</evidence>
<evidence type="ECO:0000256" key="9">
    <source>
        <dbReference type="PROSITE-ProRule" id="PRU00433"/>
    </source>
</evidence>
<evidence type="ECO:0000256" key="11">
    <source>
        <dbReference type="SAM" id="SignalP"/>
    </source>
</evidence>
<evidence type="ECO:0000256" key="5">
    <source>
        <dbReference type="ARBA" id="ARBA00022723"/>
    </source>
</evidence>
<evidence type="ECO:0000256" key="8">
    <source>
        <dbReference type="ARBA" id="ARBA00023136"/>
    </source>
</evidence>
<proteinExistence type="predicted"/>
<dbReference type="InterPro" id="IPR019108">
    <property type="entry name" value="Caa3_assmbl_CtaG-rel"/>
</dbReference>
<keyword evidence="2" id="KW-1003">Cell membrane</keyword>
<dbReference type="Proteomes" id="UP001144323">
    <property type="component" value="Unassembled WGS sequence"/>
</dbReference>
<evidence type="ECO:0000256" key="10">
    <source>
        <dbReference type="SAM" id="Phobius"/>
    </source>
</evidence>
<evidence type="ECO:0000256" key="3">
    <source>
        <dbReference type="ARBA" id="ARBA00022617"/>
    </source>
</evidence>
<dbReference type="EMBL" id="BSEC01000001">
    <property type="protein sequence ID" value="GLI94505.1"/>
    <property type="molecule type" value="Genomic_DNA"/>
</dbReference>
<evidence type="ECO:0000256" key="6">
    <source>
        <dbReference type="ARBA" id="ARBA00022989"/>
    </source>
</evidence>
<feature type="transmembrane region" description="Helical" evidence="10">
    <location>
        <begin position="60"/>
        <end position="81"/>
    </location>
</feature>
<keyword evidence="11" id="KW-0732">Signal</keyword>